<dbReference type="EMBL" id="QKLU01000001">
    <property type="protein sequence ID" value="PYF76875.1"/>
    <property type="molecule type" value="Genomic_DNA"/>
</dbReference>
<evidence type="ECO:0000313" key="2">
    <source>
        <dbReference type="EMBL" id="PYF76875.1"/>
    </source>
</evidence>
<feature type="chain" id="PRO_5016240998" description="Parallel beta helix pectate lyase-like protein" evidence="1">
    <location>
        <begin position="25"/>
        <end position="460"/>
    </location>
</feature>
<accession>A0A318US15</accession>
<sequence>MKLQRTLILAISSLCFFLCTSCKKNTTEPKIEDPKVPSLPDTVTKPPVVTGRTLFFGTGTGVLKIDGATFATKCNDLIKIKGGSYSQIEIKNISADDGCAINIVNDGLVELSGDGKQMLLSNLNNVVISGNGTAGIDKGFSFKNSSNRSVQLNGTIDKFTFQYATFQNVQDYLIAYNSTRVYNGSENSYSKQLKFLNIDCDNTASMIYFPATVASGSITGLIKDIEIAYVKFSNSPGVMSVVNLGAAEDYNIHHNIVKNINSASNNHNGIFQLDGNGKFYNNLIRDHQGNAVRSWLFSVASAVKEVQIYNNIVFNSRKYSAFEVQGFSNLVIPGTTNYANAKIFNNTCGSLDLSKDWVGVVADVYDLLGGKCEVFNNLAFNFPSPSNNNYIWSQQSAIPAVATNNLYFNNSAAAGIKDESTFTLSDNSAAKNASITNKVVLTTDYYGKRRNSTYSIGAVE</sequence>
<evidence type="ECO:0008006" key="4">
    <source>
        <dbReference type="Google" id="ProtNLM"/>
    </source>
</evidence>
<proteinExistence type="predicted"/>
<dbReference type="InterPro" id="IPR011050">
    <property type="entry name" value="Pectin_lyase_fold/virulence"/>
</dbReference>
<dbReference type="AlphaFoldDB" id="A0A318US15"/>
<reference evidence="2 3" key="1">
    <citation type="submission" date="2018-06" db="EMBL/GenBank/DDBJ databases">
        <title>Genomic Encyclopedia of Archaeal and Bacterial Type Strains, Phase II (KMG-II): from individual species to whole genera.</title>
        <authorList>
            <person name="Goeker M."/>
        </authorList>
    </citation>
    <scope>NUCLEOTIDE SEQUENCE [LARGE SCALE GENOMIC DNA]</scope>
    <source>
        <strain evidence="2 3">DSM 27372</strain>
    </source>
</reference>
<dbReference type="SUPFAM" id="SSF51126">
    <property type="entry name" value="Pectin lyase-like"/>
    <property type="match status" value="1"/>
</dbReference>
<dbReference type="RefSeq" id="WP_110826974.1">
    <property type="nucleotide sequence ID" value="NZ_QKLU01000001.1"/>
</dbReference>
<feature type="signal peptide" evidence="1">
    <location>
        <begin position="1"/>
        <end position="24"/>
    </location>
</feature>
<organism evidence="2 3">
    <name type="scientific">Pedobacter nutrimenti</name>
    <dbReference type="NCBI Taxonomy" id="1241337"/>
    <lineage>
        <taxon>Bacteria</taxon>
        <taxon>Pseudomonadati</taxon>
        <taxon>Bacteroidota</taxon>
        <taxon>Sphingobacteriia</taxon>
        <taxon>Sphingobacteriales</taxon>
        <taxon>Sphingobacteriaceae</taxon>
        <taxon>Pedobacter</taxon>
    </lineage>
</organism>
<keyword evidence="1" id="KW-0732">Signal</keyword>
<name>A0A318US15_9SPHI</name>
<evidence type="ECO:0000256" key="1">
    <source>
        <dbReference type="SAM" id="SignalP"/>
    </source>
</evidence>
<evidence type="ECO:0000313" key="3">
    <source>
        <dbReference type="Proteomes" id="UP000248198"/>
    </source>
</evidence>
<dbReference type="OrthoDB" id="733944at2"/>
<keyword evidence="3" id="KW-1185">Reference proteome</keyword>
<protein>
    <recommendedName>
        <fullName evidence="4">Parallel beta helix pectate lyase-like protein</fullName>
    </recommendedName>
</protein>
<gene>
    <name evidence="2" type="ORF">B0O44_101350</name>
</gene>
<comment type="caution">
    <text evidence="2">The sequence shown here is derived from an EMBL/GenBank/DDBJ whole genome shotgun (WGS) entry which is preliminary data.</text>
</comment>
<dbReference type="Proteomes" id="UP000248198">
    <property type="component" value="Unassembled WGS sequence"/>
</dbReference>